<feature type="compositionally biased region" description="Low complexity" evidence="1">
    <location>
        <begin position="1"/>
        <end position="12"/>
    </location>
</feature>
<evidence type="ECO:0008006" key="4">
    <source>
        <dbReference type="Google" id="ProtNLM"/>
    </source>
</evidence>
<dbReference type="AlphaFoldDB" id="A0A175VUN4"/>
<organism evidence="2 3">
    <name type="scientific">Madurella mycetomatis</name>
    <dbReference type="NCBI Taxonomy" id="100816"/>
    <lineage>
        <taxon>Eukaryota</taxon>
        <taxon>Fungi</taxon>
        <taxon>Dikarya</taxon>
        <taxon>Ascomycota</taxon>
        <taxon>Pezizomycotina</taxon>
        <taxon>Sordariomycetes</taxon>
        <taxon>Sordariomycetidae</taxon>
        <taxon>Sordariales</taxon>
        <taxon>Sordariales incertae sedis</taxon>
        <taxon>Madurella</taxon>
    </lineage>
</organism>
<gene>
    <name evidence="2" type="ORF">MMYC01_208678</name>
</gene>
<feature type="region of interest" description="Disordered" evidence="1">
    <location>
        <begin position="619"/>
        <end position="710"/>
    </location>
</feature>
<feature type="region of interest" description="Disordered" evidence="1">
    <location>
        <begin position="145"/>
        <end position="181"/>
    </location>
</feature>
<feature type="compositionally biased region" description="Acidic residues" evidence="1">
    <location>
        <begin position="650"/>
        <end position="665"/>
    </location>
</feature>
<sequence length="818" mass="89790">MPLGAAPAAPEEVGPISGRTSPTAPNEATGALVNAHNTHDMLYDQWVPGLIPASDARAGTPSGHPSPKEPLTPQASLSFDPSVSSLQLPFFISDSGASHSDRSSYLPPGRTACQNPNPCIAPHANCLPLFYTFYLSPSASRSASRSSVASSSWSTDLSSDSRDTQSSMPCPALDAPADPFLTPRTADYSATSACAPADATISNNTTQLRPHTADSGRNERSGSPLIFTRWARRHHHHGHSHHDGQESLTLKEPGRGSAERRKSNSKIGPKRSGLSRSNSIQKRQPQAGTVQQMTREEFEALPLAIQRKYFSTLERLRFAQESGLVDGISQHYDDISNFKRRKPRQDRSVSDHLVGRPCRGSVLEAPFSASDLSLSDADLSDATETEGFSRETQVVLARRLRASVILDAADEAVYKLSHQASWRDAPGDPDSFAPPLSARRNSMDSLQGLRKQFDKTGDGHVPQSFYDSFRWLDEEEDLDLRLFLDDYHANLREGVASTTKQQRPSFRRHLSISKLPFGRTSVSLSRPVTKDATTPASPVHSPTNSVSNSVTHVRRKSRALSLITPKHASQPLINAFDPAAAHYQDPEARLKLRVYLASPQKFDEAVEFGFPSADVLSPAAPLGGDGPALTRRQSRQQLAEPSSNMGTFLADDDDDDDEEEEEEDDKLSLNSDQPSLADPESPKTPEPFEGKSSGPRHTRLASSDPIFGKEFQPKGLEVGAYAQAPASSREMTLRMTLTRPDLRAHEDEIYGWQQRRVYQQHNRRPTALTSMATEGSSAYLANGLPKESLEKSPVMDHWNATTTDKGVMKRLWNRVRRC</sequence>
<dbReference type="Proteomes" id="UP000078237">
    <property type="component" value="Unassembled WGS sequence"/>
</dbReference>
<feature type="compositionally biased region" description="Polar residues" evidence="1">
    <location>
        <begin position="274"/>
        <end position="291"/>
    </location>
</feature>
<evidence type="ECO:0000256" key="1">
    <source>
        <dbReference type="SAM" id="MobiDB-lite"/>
    </source>
</evidence>
<evidence type="ECO:0000313" key="3">
    <source>
        <dbReference type="Proteomes" id="UP000078237"/>
    </source>
</evidence>
<evidence type="ECO:0000313" key="2">
    <source>
        <dbReference type="EMBL" id="KXX75226.1"/>
    </source>
</evidence>
<feature type="compositionally biased region" description="Polar residues" evidence="1">
    <location>
        <begin position="635"/>
        <end position="646"/>
    </location>
</feature>
<comment type="caution">
    <text evidence="2">The sequence shown here is derived from an EMBL/GenBank/DDBJ whole genome shotgun (WGS) entry which is preliminary data.</text>
</comment>
<dbReference type="OrthoDB" id="5380370at2759"/>
<dbReference type="EMBL" id="LCTW02000285">
    <property type="protein sequence ID" value="KXX75226.1"/>
    <property type="molecule type" value="Genomic_DNA"/>
</dbReference>
<name>A0A175VUN4_9PEZI</name>
<feature type="compositionally biased region" description="Basic and acidic residues" evidence="1">
    <location>
        <begin position="252"/>
        <end position="262"/>
    </location>
</feature>
<feature type="region of interest" description="Disordered" evidence="1">
    <location>
        <begin position="1"/>
        <end position="28"/>
    </location>
</feature>
<feature type="compositionally biased region" description="Basic and acidic residues" evidence="1">
    <location>
        <begin position="680"/>
        <end position="689"/>
    </location>
</feature>
<feature type="region of interest" description="Disordered" evidence="1">
    <location>
        <begin position="201"/>
        <end position="291"/>
    </location>
</feature>
<feature type="compositionally biased region" description="Basic and acidic residues" evidence="1">
    <location>
        <begin position="211"/>
        <end position="220"/>
    </location>
</feature>
<feature type="compositionally biased region" description="Basic residues" evidence="1">
    <location>
        <begin position="230"/>
        <end position="240"/>
    </location>
</feature>
<protein>
    <recommendedName>
        <fullName evidence="4">Mucin</fullName>
    </recommendedName>
</protein>
<proteinExistence type="predicted"/>
<keyword evidence="3" id="KW-1185">Reference proteome</keyword>
<feature type="compositionally biased region" description="Low complexity" evidence="1">
    <location>
        <begin position="145"/>
        <end position="158"/>
    </location>
</feature>
<accession>A0A175VUN4</accession>
<feature type="region of interest" description="Disordered" evidence="1">
    <location>
        <begin position="523"/>
        <end position="551"/>
    </location>
</feature>
<feature type="region of interest" description="Disordered" evidence="1">
    <location>
        <begin position="53"/>
        <end position="78"/>
    </location>
</feature>
<reference evidence="2 3" key="1">
    <citation type="journal article" date="2016" name="Genome Announc.">
        <title>Genome Sequence of Madurella mycetomatis mm55, Isolated from a Human Mycetoma Case in Sudan.</title>
        <authorList>
            <person name="Smit S."/>
            <person name="Derks M.F."/>
            <person name="Bervoets S."/>
            <person name="Fahal A."/>
            <person name="van Leeuwen W."/>
            <person name="van Belkum A."/>
            <person name="van de Sande W.W."/>
        </authorList>
    </citation>
    <scope>NUCLEOTIDE SEQUENCE [LARGE SCALE GENOMIC DNA]</scope>
    <source>
        <strain evidence="3">mm55</strain>
    </source>
</reference>
<dbReference type="VEuPathDB" id="FungiDB:MMYC01_208678"/>